<dbReference type="InterPro" id="IPR036316">
    <property type="entry name" value="Pili_assmbl_chap_C_dom_sf"/>
</dbReference>
<evidence type="ECO:0000259" key="7">
    <source>
        <dbReference type="Pfam" id="PF02753"/>
    </source>
</evidence>
<dbReference type="Pfam" id="PF00345">
    <property type="entry name" value="PapD_N"/>
    <property type="match status" value="1"/>
</dbReference>
<evidence type="ECO:0000313" key="8">
    <source>
        <dbReference type="EMBL" id="VEC01346.1"/>
    </source>
</evidence>
<protein>
    <submittedName>
        <fullName evidence="8">Chaperone protein fimC</fullName>
    </submittedName>
</protein>
<evidence type="ECO:0000256" key="1">
    <source>
        <dbReference type="ARBA" id="ARBA00004418"/>
    </source>
</evidence>
<dbReference type="RefSeq" id="WP_126357845.1">
    <property type="nucleotide sequence ID" value="NZ_LR134201.1"/>
</dbReference>
<organism evidence="8 9">
    <name type="scientific">Cedecea lapagei</name>
    <dbReference type="NCBI Taxonomy" id="158823"/>
    <lineage>
        <taxon>Bacteria</taxon>
        <taxon>Pseudomonadati</taxon>
        <taxon>Pseudomonadota</taxon>
        <taxon>Gammaproteobacteria</taxon>
        <taxon>Enterobacterales</taxon>
        <taxon>Enterobacteriaceae</taxon>
        <taxon>Cedecea</taxon>
    </lineage>
</organism>
<sequence>MRNNTKQQHGAGRRVLAGGLLGLLVGLAPCVQAELPGVGFSFSRVVLMETDKGGASVEVRNNTDIVYLVQSQIHAADVKAGRPVDEIPGATAVPFLVLPPLKRLDPHGELPLRILPTPMARERLPTDRESVFFISSKSIPSVPPPSEEKTASGGRVVLALVNSIKLYWRPAGLKKEAMGDVSGALTFSRDGDLLRVRNPSAYYATFSSLSVGGLALKGDDLQAMVPPRGEQTYRWPAQASGTAVRWQLIDEYGLTTDEQHSTVP</sequence>
<dbReference type="Gene3D" id="2.60.40.10">
    <property type="entry name" value="Immunoglobulins"/>
    <property type="match status" value="2"/>
</dbReference>
<evidence type="ECO:0000256" key="5">
    <source>
        <dbReference type="ARBA" id="ARBA00023186"/>
    </source>
</evidence>
<dbReference type="GO" id="GO:0071555">
    <property type="term" value="P:cell wall organization"/>
    <property type="evidence" value="ECO:0007669"/>
    <property type="project" value="InterPro"/>
</dbReference>
<evidence type="ECO:0000256" key="2">
    <source>
        <dbReference type="ARBA" id="ARBA00007399"/>
    </source>
</evidence>
<keyword evidence="3" id="KW-0732">Signal</keyword>
<dbReference type="PRINTS" id="PR00969">
    <property type="entry name" value="CHAPERONPILI"/>
</dbReference>
<comment type="subcellular location">
    <subcellularLocation>
        <location evidence="1">Periplasm</location>
    </subcellularLocation>
</comment>
<name>A0A3S4MIH3_9ENTR</name>
<dbReference type="PANTHER" id="PTHR30251:SF2">
    <property type="entry name" value="FIMBRIAL CHAPERONE YADV-RELATED"/>
    <property type="match status" value="1"/>
</dbReference>
<dbReference type="GO" id="GO:0030288">
    <property type="term" value="C:outer membrane-bounded periplasmic space"/>
    <property type="evidence" value="ECO:0007669"/>
    <property type="project" value="InterPro"/>
</dbReference>
<evidence type="ECO:0000313" key="9">
    <source>
        <dbReference type="Proteomes" id="UP000274122"/>
    </source>
</evidence>
<dbReference type="SUPFAM" id="SSF49584">
    <property type="entry name" value="Periplasmic chaperone C-domain"/>
    <property type="match status" value="1"/>
</dbReference>
<keyword evidence="4" id="KW-0574">Periplasm</keyword>
<dbReference type="InterPro" id="IPR008962">
    <property type="entry name" value="PapD-like_sf"/>
</dbReference>
<keyword evidence="5" id="KW-0143">Chaperone</keyword>
<keyword evidence="9" id="KW-1185">Reference proteome</keyword>
<dbReference type="Proteomes" id="UP000274122">
    <property type="component" value="Chromosome"/>
</dbReference>
<reference evidence="8 9" key="1">
    <citation type="submission" date="2018-12" db="EMBL/GenBank/DDBJ databases">
        <authorList>
            <consortium name="Pathogen Informatics"/>
        </authorList>
    </citation>
    <scope>NUCLEOTIDE SEQUENCE [LARGE SCALE GENOMIC DNA]</scope>
    <source>
        <strain evidence="8 9">NCTC11466</strain>
    </source>
</reference>
<feature type="domain" description="Pili assembly chaperone C-terminal" evidence="7">
    <location>
        <begin position="196"/>
        <end position="255"/>
    </location>
</feature>
<dbReference type="InterPro" id="IPR016148">
    <property type="entry name" value="Pili_assmbl_chaperone_C"/>
</dbReference>
<dbReference type="SUPFAM" id="SSF49354">
    <property type="entry name" value="PapD-like"/>
    <property type="match status" value="1"/>
</dbReference>
<dbReference type="InterPro" id="IPR013783">
    <property type="entry name" value="Ig-like_fold"/>
</dbReference>
<dbReference type="KEGG" id="clap:NCTC11466_04185"/>
<dbReference type="InterPro" id="IPR016147">
    <property type="entry name" value="Pili_assmbl_chaperone_N"/>
</dbReference>
<feature type="domain" description="Pili assembly chaperone N-terminal" evidence="6">
    <location>
        <begin position="43"/>
        <end position="173"/>
    </location>
</feature>
<dbReference type="Pfam" id="PF02753">
    <property type="entry name" value="PapD_C"/>
    <property type="match status" value="1"/>
</dbReference>
<dbReference type="OrthoDB" id="9131059at2"/>
<evidence type="ECO:0000259" key="6">
    <source>
        <dbReference type="Pfam" id="PF00345"/>
    </source>
</evidence>
<evidence type="ECO:0000256" key="3">
    <source>
        <dbReference type="ARBA" id="ARBA00022729"/>
    </source>
</evidence>
<accession>A0A3S4MIH3</accession>
<comment type="similarity">
    <text evidence="2">Belongs to the periplasmic pilus chaperone family.</text>
</comment>
<evidence type="ECO:0000256" key="4">
    <source>
        <dbReference type="ARBA" id="ARBA00022764"/>
    </source>
</evidence>
<proteinExistence type="inferred from homology"/>
<dbReference type="InterPro" id="IPR050643">
    <property type="entry name" value="Periplasmic_pilus_chap"/>
</dbReference>
<gene>
    <name evidence="8" type="primary">fimC_3</name>
    <name evidence="8" type="ORF">NCTC11466_04185</name>
</gene>
<dbReference type="InterPro" id="IPR001829">
    <property type="entry name" value="Pili_assmbl_chaperone_bac"/>
</dbReference>
<dbReference type="PANTHER" id="PTHR30251">
    <property type="entry name" value="PILUS ASSEMBLY CHAPERONE"/>
    <property type="match status" value="1"/>
</dbReference>
<dbReference type="EMBL" id="LR134201">
    <property type="protein sequence ID" value="VEC01346.1"/>
    <property type="molecule type" value="Genomic_DNA"/>
</dbReference>
<dbReference type="AlphaFoldDB" id="A0A3S4MIH3"/>